<evidence type="ECO:0000313" key="2">
    <source>
        <dbReference type="Proteomes" id="UP000324222"/>
    </source>
</evidence>
<name>A0A5B7FM00_PORTR</name>
<protein>
    <submittedName>
        <fullName evidence="1">Uncharacterized protein</fullName>
    </submittedName>
</protein>
<dbReference type="AlphaFoldDB" id="A0A5B7FM00"/>
<dbReference type="EMBL" id="VSRR010007059">
    <property type="protein sequence ID" value="MPC46133.1"/>
    <property type="molecule type" value="Genomic_DNA"/>
</dbReference>
<organism evidence="1 2">
    <name type="scientific">Portunus trituberculatus</name>
    <name type="common">Swimming crab</name>
    <name type="synonym">Neptunus trituberculatus</name>
    <dbReference type="NCBI Taxonomy" id="210409"/>
    <lineage>
        <taxon>Eukaryota</taxon>
        <taxon>Metazoa</taxon>
        <taxon>Ecdysozoa</taxon>
        <taxon>Arthropoda</taxon>
        <taxon>Crustacea</taxon>
        <taxon>Multicrustacea</taxon>
        <taxon>Malacostraca</taxon>
        <taxon>Eumalacostraca</taxon>
        <taxon>Eucarida</taxon>
        <taxon>Decapoda</taxon>
        <taxon>Pleocyemata</taxon>
        <taxon>Brachyura</taxon>
        <taxon>Eubrachyura</taxon>
        <taxon>Portunoidea</taxon>
        <taxon>Portunidae</taxon>
        <taxon>Portuninae</taxon>
        <taxon>Portunus</taxon>
    </lineage>
</organism>
<evidence type="ECO:0000313" key="1">
    <source>
        <dbReference type="EMBL" id="MPC46133.1"/>
    </source>
</evidence>
<keyword evidence="2" id="KW-1185">Reference proteome</keyword>
<comment type="caution">
    <text evidence="1">The sequence shown here is derived from an EMBL/GenBank/DDBJ whole genome shotgun (WGS) entry which is preliminary data.</text>
</comment>
<dbReference type="Proteomes" id="UP000324222">
    <property type="component" value="Unassembled WGS sequence"/>
</dbReference>
<sequence length="102" mass="11070">MTLMAGFVDAVKARRVLMTTVCSLLPCVSLLTDFGELMRLFSGLRVLNLTIFLASRALLFMSVVGSVPPVGSDVKLYTSVGNAVKRQLSFAFCVPAGKVRIW</sequence>
<reference evidence="1 2" key="1">
    <citation type="submission" date="2019-05" db="EMBL/GenBank/DDBJ databases">
        <title>Another draft genome of Portunus trituberculatus and its Hox gene families provides insights of decapod evolution.</title>
        <authorList>
            <person name="Jeong J.-H."/>
            <person name="Song I."/>
            <person name="Kim S."/>
            <person name="Choi T."/>
            <person name="Kim D."/>
            <person name="Ryu S."/>
            <person name="Kim W."/>
        </authorList>
    </citation>
    <scope>NUCLEOTIDE SEQUENCE [LARGE SCALE GENOMIC DNA]</scope>
    <source>
        <tissue evidence="1">Muscle</tissue>
    </source>
</reference>
<gene>
    <name evidence="1" type="ORF">E2C01_039842</name>
</gene>
<accession>A0A5B7FM00</accession>
<proteinExistence type="predicted"/>